<accession>A0A6V7PEC1</accession>
<dbReference type="Pfam" id="PF12483">
    <property type="entry name" value="GIDE"/>
    <property type="match status" value="1"/>
</dbReference>
<reference evidence="14" key="1">
    <citation type="submission" date="2020-07" db="EMBL/GenBank/DDBJ databases">
        <authorList>
            <person name="Lin J."/>
        </authorList>
    </citation>
    <scope>NUCLEOTIDE SEQUENCE</scope>
</reference>
<dbReference type="InterPro" id="IPR013083">
    <property type="entry name" value="Znf_RING/FYVE/PHD"/>
</dbReference>
<evidence type="ECO:0000259" key="13">
    <source>
        <dbReference type="PROSITE" id="PS50089"/>
    </source>
</evidence>
<dbReference type="InterPro" id="IPR044231">
    <property type="entry name" value="SP1/SPL1"/>
</dbReference>
<keyword evidence="8" id="KW-0833">Ubl conjugation pathway</keyword>
<dbReference type="Gene3D" id="3.30.40.10">
    <property type="entry name" value="Zinc/RING finger domain, C3HC4 (zinc finger)"/>
    <property type="match status" value="1"/>
</dbReference>
<dbReference type="EMBL" id="LR862147">
    <property type="protein sequence ID" value="CAD1829220.1"/>
    <property type="molecule type" value="Genomic_DNA"/>
</dbReference>
<evidence type="ECO:0000313" key="14">
    <source>
        <dbReference type="EMBL" id="CAD1829220.1"/>
    </source>
</evidence>
<proteinExistence type="predicted"/>
<evidence type="ECO:0000256" key="9">
    <source>
        <dbReference type="ARBA" id="ARBA00022833"/>
    </source>
</evidence>
<keyword evidence="11" id="KW-0472">Membrane</keyword>
<evidence type="ECO:0000256" key="5">
    <source>
        <dbReference type="ARBA" id="ARBA00022692"/>
    </source>
</evidence>
<keyword evidence="10" id="KW-1133">Transmembrane helix</keyword>
<keyword evidence="7 12" id="KW-0863">Zinc-finger</keyword>
<dbReference type="AlphaFoldDB" id="A0A6V7PEC1"/>
<gene>
    <name evidence="14" type="ORF">CB5_LOCUS12431</name>
</gene>
<evidence type="ECO:0000256" key="1">
    <source>
        <dbReference type="ARBA" id="ARBA00000900"/>
    </source>
</evidence>
<dbReference type="InterPro" id="IPR022170">
    <property type="entry name" value="MUL1-like"/>
</dbReference>
<dbReference type="Pfam" id="PF13920">
    <property type="entry name" value="zf-C3HC4_3"/>
    <property type="match status" value="1"/>
</dbReference>
<name>A0A6V7PEC1_ANACO</name>
<dbReference type="InterPro" id="IPR001841">
    <property type="entry name" value="Znf_RING"/>
</dbReference>
<evidence type="ECO:0000256" key="4">
    <source>
        <dbReference type="ARBA" id="ARBA00022679"/>
    </source>
</evidence>
<dbReference type="PANTHER" id="PTHR47568:SF2">
    <property type="entry name" value="E3 UBIQUITIN-PROTEIN LIGASE SP1-RELATED"/>
    <property type="match status" value="1"/>
</dbReference>
<keyword evidence="4" id="KW-0808">Transferase</keyword>
<evidence type="ECO:0000256" key="11">
    <source>
        <dbReference type="ARBA" id="ARBA00023136"/>
    </source>
</evidence>
<organism evidence="14">
    <name type="scientific">Ananas comosus var. bracteatus</name>
    <name type="common">red pineapple</name>
    <dbReference type="NCBI Taxonomy" id="296719"/>
    <lineage>
        <taxon>Eukaryota</taxon>
        <taxon>Viridiplantae</taxon>
        <taxon>Streptophyta</taxon>
        <taxon>Embryophyta</taxon>
        <taxon>Tracheophyta</taxon>
        <taxon>Spermatophyta</taxon>
        <taxon>Magnoliopsida</taxon>
        <taxon>Liliopsida</taxon>
        <taxon>Poales</taxon>
        <taxon>Bromeliaceae</taxon>
        <taxon>Bromelioideae</taxon>
        <taxon>Ananas</taxon>
    </lineage>
</organism>
<protein>
    <recommendedName>
        <fullName evidence="3">RING-type E3 ubiquitin transferase</fullName>
        <ecNumber evidence="3">2.3.2.27</ecNumber>
    </recommendedName>
</protein>
<evidence type="ECO:0000256" key="10">
    <source>
        <dbReference type="ARBA" id="ARBA00022989"/>
    </source>
</evidence>
<dbReference type="EC" id="2.3.2.27" evidence="3"/>
<dbReference type="GO" id="GO:0061630">
    <property type="term" value="F:ubiquitin protein ligase activity"/>
    <property type="evidence" value="ECO:0007669"/>
    <property type="project" value="UniProtKB-EC"/>
</dbReference>
<evidence type="ECO:0000256" key="12">
    <source>
        <dbReference type="PROSITE-ProRule" id="PRU00175"/>
    </source>
</evidence>
<keyword evidence="6" id="KW-0479">Metal-binding</keyword>
<comment type="subcellular location">
    <subcellularLocation>
        <location evidence="2">Membrane</location>
        <topology evidence="2">Multi-pass membrane protein</topology>
    </subcellularLocation>
</comment>
<evidence type="ECO:0000256" key="6">
    <source>
        <dbReference type="ARBA" id="ARBA00022723"/>
    </source>
</evidence>
<dbReference type="PANTHER" id="PTHR47568">
    <property type="match status" value="1"/>
</dbReference>
<dbReference type="GO" id="GO:0016567">
    <property type="term" value="P:protein ubiquitination"/>
    <property type="evidence" value="ECO:0007669"/>
    <property type="project" value="InterPro"/>
</dbReference>
<evidence type="ECO:0000256" key="3">
    <source>
        <dbReference type="ARBA" id="ARBA00012483"/>
    </source>
</evidence>
<feature type="domain" description="RING-type" evidence="13">
    <location>
        <begin position="398"/>
        <end position="430"/>
    </location>
</feature>
<comment type="catalytic activity">
    <reaction evidence="1">
        <text>S-ubiquitinyl-[E2 ubiquitin-conjugating enzyme]-L-cysteine + [acceptor protein]-L-lysine = [E2 ubiquitin-conjugating enzyme]-L-cysteine + N(6)-ubiquitinyl-[acceptor protein]-L-lysine.</text>
        <dbReference type="EC" id="2.3.2.27"/>
    </reaction>
</comment>
<sequence>MVPALFIGKSWKRPGLREEGRGRTMVQGRKYQIPTHFRWRRGRKGVLEEGVAETGESGCTWGAERRDTTTVLLPAEPSRACRFIELAADYLLSGAASPCTVSRPLIVAPTGPPQPSPCLRPLPRLSSIWHFWEDDPWGGVGCCLSAAALYLLGRSSGRDADILRSVTRVNQLKDLAALLDTARKVLPLIVTISGRRRIVEETAEQHFLKHNDAGSWIQDSALMLSMSKEVPWYLDDGLDVWRSLVRGTLDYLQGLKMLGVKRTERVLPTGNSFTVVGEAVKDDVGTVRIQRRIEDHFYVSPKDIDQLIANLESGQANTSDKFNRWYQFASMGFTVFGVFLLAKHALQYVLERRRRWELQKRVIAAAAQRQAREAEGSNGKSDKAPENAKKDHLVLDICVICLEQEYNAVFVPCGHMCCCMTCSSQLANCPSAAEESIKL</sequence>
<dbReference type="PROSITE" id="PS50089">
    <property type="entry name" value="ZF_RING_2"/>
    <property type="match status" value="1"/>
</dbReference>
<keyword evidence="5" id="KW-0812">Transmembrane</keyword>
<evidence type="ECO:0000256" key="2">
    <source>
        <dbReference type="ARBA" id="ARBA00004141"/>
    </source>
</evidence>
<evidence type="ECO:0000256" key="8">
    <source>
        <dbReference type="ARBA" id="ARBA00022786"/>
    </source>
</evidence>
<dbReference type="GO" id="GO:0008270">
    <property type="term" value="F:zinc ion binding"/>
    <property type="evidence" value="ECO:0007669"/>
    <property type="project" value="UniProtKB-KW"/>
</dbReference>
<evidence type="ECO:0000256" key="7">
    <source>
        <dbReference type="ARBA" id="ARBA00022771"/>
    </source>
</evidence>
<dbReference type="GO" id="GO:0016020">
    <property type="term" value="C:membrane"/>
    <property type="evidence" value="ECO:0007669"/>
    <property type="project" value="UniProtKB-SubCell"/>
</dbReference>
<keyword evidence="9" id="KW-0862">Zinc</keyword>